<dbReference type="CDD" id="cd07765">
    <property type="entry name" value="KRAB_A-box"/>
    <property type="match status" value="1"/>
</dbReference>
<keyword evidence="6" id="KW-0238">DNA-binding</keyword>
<keyword evidence="5" id="KW-0862">Zinc</keyword>
<keyword evidence="7" id="KW-0539">Nucleus</keyword>
<dbReference type="Proteomes" id="UP000030759">
    <property type="component" value="Unassembled WGS sequence"/>
</dbReference>
<dbReference type="GO" id="GO:0000122">
    <property type="term" value="P:negative regulation of transcription by RNA polymerase II"/>
    <property type="evidence" value="ECO:0007669"/>
    <property type="project" value="UniProtKB-ARBA"/>
</dbReference>
<dbReference type="FunFam" id="3.30.160.60:FF:000295">
    <property type="entry name" value="zinc finger protein 19"/>
    <property type="match status" value="1"/>
</dbReference>
<feature type="domain" description="C2H2-type" evidence="10">
    <location>
        <begin position="409"/>
        <end position="436"/>
    </location>
</feature>
<name>A0A061I075_CRIGR</name>
<dbReference type="FunFam" id="3.30.160.60:FF:002343">
    <property type="entry name" value="Zinc finger protein 33A"/>
    <property type="match status" value="1"/>
</dbReference>
<evidence type="ECO:0000256" key="3">
    <source>
        <dbReference type="ARBA" id="ARBA00022737"/>
    </source>
</evidence>
<evidence type="ECO:0000256" key="5">
    <source>
        <dbReference type="ARBA" id="ARBA00022833"/>
    </source>
</evidence>
<feature type="domain" description="C2H2-type" evidence="10">
    <location>
        <begin position="381"/>
        <end position="408"/>
    </location>
</feature>
<dbReference type="SMART" id="SM00349">
    <property type="entry name" value="KRAB"/>
    <property type="match status" value="1"/>
</dbReference>
<keyword evidence="2" id="KW-0479">Metal-binding</keyword>
<accession>A0A061I075</accession>
<dbReference type="SUPFAM" id="SSF109640">
    <property type="entry name" value="KRAB domain (Kruppel-associated box)"/>
    <property type="match status" value="1"/>
</dbReference>
<evidence type="ECO:0000256" key="7">
    <source>
        <dbReference type="ARBA" id="ARBA00023242"/>
    </source>
</evidence>
<dbReference type="SUPFAM" id="SSF57667">
    <property type="entry name" value="beta-beta-alpha zinc fingers"/>
    <property type="match status" value="6"/>
</dbReference>
<evidence type="ECO:0000256" key="8">
    <source>
        <dbReference type="PROSITE-ProRule" id="PRU00042"/>
    </source>
</evidence>
<sequence>MPSVWKKAMTKAFTHQEHWKDTHYSESLQVLETSPKKKPCESQEYNESCRSLSLDQPQERAHTGVTLNENDLTGYTFVQNDEGIHKEVRQFVCKLCEESFIESSDIYNHEKNHIGKKRYNCGQCGKTFKIAKCFENHKVTHTREKPYACKDCQKPFTFSSVLKTHEPVTFEDVAVDFTSEEWALLDSSQKKLYRDVMKETFFNLISIEKTLEKNIEEDYEDLSRNMGTPVLGEDCGYECDTECDKKQEAITENISSKDMPPGVRVHDSPLPGRNNIGHSSSQDCLRDQTTQISSVYTGAMAKPYRHRGHWKDISHSESHQVFEISKGKPWKFQPCNDVCRSFSSDHPQERSHNGDRLNENDSVRDTHDQNDEGIHKEVKHFVCKVCGESFINSIDLLNHENIHIRQERYICWKCGKTYTYGEYFESHEVTHTEGKPYACKHCRKVFTSSSILNVRQRKEKRYTSKRYGKAFFVGSSSHKKHERNHSGEKPYACRHCGKHFRHASSCNKHERKHTGKKPYECRHCGKAFFDRSSQKRHEQVHTGEKPYACNLCGKAFTRSCTLIIHGRIHAREKSYA</sequence>
<keyword evidence="4 8" id="KW-0863">Zinc-finger</keyword>
<gene>
    <name evidence="12" type="ORF">H671_5g13653</name>
</gene>
<dbReference type="GO" id="GO:0005634">
    <property type="term" value="C:nucleus"/>
    <property type="evidence" value="ECO:0007669"/>
    <property type="project" value="UniProtKB-SubCell"/>
</dbReference>
<feature type="domain" description="C2H2-type" evidence="10">
    <location>
        <begin position="547"/>
        <end position="574"/>
    </location>
</feature>
<evidence type="ECO:0000256" key="4">
    <source>
        <dbReference type="ARBA" id="ARBA00022771"/>
    </source>
</evidence>
<feature type="domain" description="C2H2-type" evidence="10">
    <location>
        <begin position="491"/>
        <end position="518"/>
    </location>
</feature>
<feature type="domain" description="C2H2-type" evidence="10">
    <location>
        <begin position="119"/>
        <end position="146"/>
    </location>
</feature>
<reference evidence="13" key="1">
    <citation type="journal article" date="2013" name="Nat. Biotechnol.">
        <title>Chinese hamster genome sequenced from sorted chromosomes.</title>
        <authorList>
            <person name="Brinkrolf K."/>
            <person name="Rupp O."/>
            <person name="Laux H."/>
            <person name="Kollin F."/>
            <person name="Ernst W."/>
            <person name="Linke B."/>
            <person name="Kofler R."/>
            <person name="Romand S."/>
            <person name="Hesse F."/>
            <person name="Budach W.E."/>
            <person name="Galosy S."/>
            <person name="Muller D."/>
            <person name="Noll T."/>
            <person name="Wienberg J."/>
            <person name="Jostock T."/>
            <person name="Leonard M."/>
            <person name="Grillari J."/>
            <person name="Tauch A."/>
            <person name="Goesmann A."/>
            <person name="Helk B."/>
            <person name="Mott J.E."/>
            <person name="Puhler A."/>
            <person name="Borth N."/>
        </authorList>
    </citation>
    <scope>NUCLEOTIDE SEQUENCE [LARGE SCALE GENOMIC DNA]</scope>
    <source>
        <strain evidence="13">17A/GY</strain>
    </source>
</reference>
<feature type="region of interest" description="Disordered" evidence="9">
    <location>
        <begin position="343"/>
        <end position="371"/>
    </location>
</feature>
<dbReference type="PANTHER" id="PTHR23234">
    <property type="entry name" value="ZNF44 PROTEIN"/>
    <property type="match status" value="1"/>
</dbReference>
<dbReference type="GO" id="GO:0008270">
    <property type="term" value="F:zinc ion binding"/>
    <property type="evidence" value="ECO:0007669"/>
    <property type="project" value="UniProtKB-KW"/>
</dbReference>
<evidence type="ECO:0000259" key="11">
    <source>
        <dbReference type="PROSITE" id="PS50805"/>
    </source>
</evidence>
<dbReference type="PROSITE" id="PS50805">
    <property type="entry name" value="KRAB"/>
    <property type="match status" value="1"/>
</dbReference>
<dbReference type="EMBL" id="KE676156">
    <property type="protein sequence ID" value="ERE74165.1"/>
    <property type="molecule type" value="Genomic_DNA"/>
</dbReference>
<dbReference type="AlphaFoldDB" id="A0A061I075"/>
<dbReference type="PROSITE" id="PS00028">
    <property type="entry name" value="ZINC_FINGER_C2H2_1"/>
    <property type="match status" value="7"/>
</dbReference>
<dbReference type="InterPro" id="IPR036051">
    <property type="entry name" value="KRAB_dom_sf"/>
</dbReference>
<evidence type="ECO:0000256" key="2">
    <source>
        <dbReference type="ARBA" id="ARBA00022723"/>
    </source>
</evidence>
<feature type="domain" description="C2H2-type" evidence="10">
    <location>
        <begin position="437"/>
        <end position="467"/>
    </location>
</feature>
<feature type="domain" description="C2H2-type" evidence="10">
    <location>
        <begin position="519"/>
        <end position="546"/>
    </location>
</feature>
<evidence type="ECO:0000256" key="1">
    <source>
        <dbReference type="ARBA" id="ARBA00004123"/>
    </source>
</evidence>
<dbReference type="FunFam" id="3.30.160.60:FF:001465">
    <property type="entry name" value="Zinc finger protein 560"/>
    <property type="match status" value="1"/>
</dbReference>
<dbReference type="InterPro" id="IPR001909">
    <property type="entry name" value="KRAB"/>
</dbReference>
<feature type="domain" description="C2H2-type" evidence="10">
    <location>
        <begin position="147"/>
        <end position="166"/>
    </location>
</feature>
<dbReference type="InterPro" id="IPR013087">
    <property type="entry name" value="Znf_C2H2_type"/>
</dbReference>
<keyword evidence="3" id="KW-0677">Repeat</keyword>
<dbReference type="SMART" id="SM00355">
    <property type="entry name" value="ZnF_C2H2"/>
    <property type="match status" value="7"/>
</dbReference>
<proteinExistence type="predicted"/>
<evidence type="ECO:0000259" key="10">
    <source>
        <dbReference type="PROSITE" id="PS50157"/>
    </source>
</evidence>
<organism evidence="12 13">
    <name type="scientific">Cricetulus griseus</name>
    <name type="common">Chinese hamster</name>
    <name type="synonym">Cricetulus barabensis griseus</name>
    <dbReference type="NCBI Taxonomy" id="10029"/>
    <lineage>
        <taxon>Eukaryota</taxon>
        <taxon>Metazoa</taxon>
        <taxon>Chordata</taxon>
        <taxon>Craniata</taxon>
        <taxon>Vertebrata</taxon>
        <taxon>Euteleostomi</taxon>
        <taxon>Mammalia</taxon>
        <taxon>Eutheria</taxon>
        <taxon>Euarchontoglires</taxon>
        <taxon>Glires</taxon>
        <taxon>Rodentia</taxon>
        <taxon>Myomorpha</taxon>
        <taxon>Muroidea</taxon>
        <taxon>Cricetidae</taxon>
        <taxon>Cricetinae</taxon>
        <taxon>Cricetulus</taxon>
    </lineage>
</organism>
<comment type="subcellular location">
    <subcellularLocation>
        <location evidence="1">Nucleus</location>
    </subcellularLocation>
</comment>
<dbReference type="Pfam" id="PF01352">
    <property type="entry name" value="KRAB"/>
    <property type="match status" value="1"/>
</dbReference>
<dbReference type="Gene3D" id="6.10.140.140">
    <property type="match status" value="1"/>
</dbReference>
<dbReference type="Gene3D" id="3.30.160.60">
    <property type="entry name" value="Classic Zinc Finger"/>
    <property type="match status" value="8"/>
</dbReference>
<evidence type="ECO:0000256" key="6">
    <source>
        <dbReference type="ARBA" id="ARBA00023125"/>
    </source>
</evidence>
<feature type="domain" description="C2H2-type" evidence="10">
    <location>
        <begin position="91"/>
        <end position="118"/>
    </location>
</feature>
<dbReference type="PANTHER" id="PTHR23234:SF10">
    <property type="entry name" value="RIKEN CDNA 6720489N17 GENE-RELATED"/>
    <property type="match status" value="1"/>
</dbReference>
<dbReference type="FunFam" id="3.30.160.60:FF:000100">
    <property type="entry name" value="Zinc finger 45-like"/>
    <property type="match status" value="1"/>
</dbReference>
<dbReference type="GO" id="GO:0003677">
    <property type="term" value="F:DNA binding"/>
    <property type="evidence" value="ECO:0007669"/>
    <property type="project" value="UniProtKB-KW"/>
</dbReference>
<dbReference type="InterPro" id="IPR050758">
    <property type="entry name" value="Znf_C2H2-type"/>
</dbReference>
<dbReference type="PROSITE" id="PS50157">
    <property type="entry name" value="ZINC_FINGER_C2H2_2"/>
    <property type="match status" value="9"/>
</dbReference>
<evidence type="ECO:0000313" key="12">
    <source>
        <dbReference type="EMBL" id="ERE74165.1"/>
    </source>
</evidence>
<protein>
    <submittedName>
        <fullName evidence="12">Zinc finger protein</fullName>
    </submittedName>
</protein>
<dbReference type="InterPro" id="IPR036236">
    <property type="entry name" value="Znf_C2H2_sf"/>
</dbReference>
<feature type="compositionally biased region" description="Basic and acidic residues" evidence="9">
    <location>
        <begin position="346"/>
        <end position="371"/>
    </location>
</feature>
<dbReference type="Pfam" id="PF00096">
    <property type="entry name" value="zf-C2H2"/>
    <property type="match status" value="3"/>
</dbReference>
<evidence type="ECO:0000256" key="9">
    <source>
        <dbReference type="SAM" id="MobiDB-lite"/>
    </source>
</evidence>
<feature type="domain" description="KRAB" evidence="11">
    <location>
        <begin position="168"/>
        <end position="241"/>
    </location>
</feature>
<evidence type="ECO:0000313" key="13">
    <source>
        <dbReference type="Proteomes" id="UP000030759"/>
    </source>
</evidence>